<evidence type="ECO:0000313" key="1">
    <source>
        <dbReference type="EMBL" id="MDC2891000.1"/>
    </source>
</evidence>
<dbReference type="InterPro" id="IPR019630">
    <property type="entry name" value="DUF2496_YbaM-rel"/>
</dbReference>
<evidence type="ECO:0000313" key="2">
    <source>
        <dbReference type="Proteomes" id="UP001528411"/>
    </source>
</evidence>
<dbReference type="EMBL" id="JAQOMS010000002">
    <property type="protein sequence ID" value="MDC2891000.1"/>
    <property type="molecule type" value="Genomic_DNA"/>
</dbReference>
<gene>
    <name evidence="1" type="ORF">PN838_22555</name>
</gene>
<reference evidence="1 2" key="1">
    <citation type="submission" date="2023-01" db="EMBL/GenBank/DDBJ databases">
        <title>Psychrosphaera sp. nov., isolated from marine algae.</title>
        <authorList>
            <person name="Bayburt H."/>
            <person name="Choi B.J."/>
            <person name="Kim J.M."/>
            <person name="Choi D.G."/>
            <person name="Jeon C.O."/>
        </authorList>
    </citation>
    <scope>NUCLEOTIDE SEQUENCE [LARGE SCALE GENOMIC DNA]</scope>
    <source>
        <strain evidence="1 2">G1-22</strain>
    </source>
</reference>
<dbReference type="Pfam" id="PF10689">
    <property type="entry name" value="DUF2496"/>
    <property type="match status" value="1"/>
</dbReference>
<proteinExistence type="predicted"/>
<dbReference type="RefSeq" id="WP_215964288.1">
    <property type="nucleotide sequence ID" value="NZ_JAQOMS010000002.1"/>
</dbReference>
<accession>A0ABT5FIH0</accession>
<keyword evidence="2" id="KW-1185">Reference proteome</keyword>
<organism evidence="1 2">
    <name type="scientific">Psychrosphaera algicola</name>
    <dbReference type="NCBI Taxonomy" id="3023714"/>
    <lineage>
        <taxon>Bacteria</taxon>
        <taxon>Pseudomonadati</taxon>
        <taxon>Pseudomonadota</taxon>
        <taxon>Gammaproteobacteria</taxon>
        <taxon>Alteromonadales</taxon>
        <taxon>Pseudoalteromonadaceae</taxon>
        <taxon>Psychrosphaera</taxon>
    </lineage>
</organism>
<protein>
    <submittedName>
        <fullName evidence="1">DUF2496 domain-containing protein</fullName>
    </submittedName>
</protein>
<dbReference type="Proteomes" id="UP001528411">
    <property type="component" value="Unassembled WGS sequence"/>
</dbReference>
<name>A0ABT5FIH0_9GAMM</name>
<comment type="caution">
    <text evidence="1">The sequence shown here is derived from an EMBL/GenBank/DDBJ whole genome shotgun (WGS) entry which is preliminary data.</text>
</comment>
<sequence length="60" mass="6726">MLEEQLEQQVKTDALADAPDHVKLAVDLIFLLENNKVDIDVALLAIELVKSDLQQKAIQK</sequence>